<dbReference type="Proteomes" id="UP001430356">
    <property type="component" value="Unassembled WGS sequence"/>
</dbReference>
<name>A0AAW0F0E5_9TRYP</name>
<organism evidence="2 3">
    <name type="scientific">Novymonas esmeraldas</name>
    <dbReference type="NCBI Taxonomy" id="1808958"/>
    <lineage>
        <taxon>Eukaryota</taxon>
        <taxon>Discoba</taxon>
        <taxon>Euglenozoa</taxon>
        <taxon>Kinetoplastea</taxon>
        <taxon>Metakinetoplastina</taxon>
        <taxon>Trypanosomatida</taxon>
        <taxon>Trypanosomatidae</taxon>
        <taxon>Novymonas</taxon>
    </lineage>
</organism>
<keyword evidence="3" id="KW-1185">Reference proteome</keyword>
<proteinExistence type="predicted"/>
<evidence type="ECO:0000313" key="3">
    <source>
        <dbReference type="Proteomes" id="UP001430356"/>
    </source>
</evidence>
<feature type="region of interest" description="Disordered" evidence="1">
    <location>
        <begin position="233"/>
        <end position="269"/>
    </location>
</feature>
<sequence>MHSTAAAAAPAAAVGASSRCTAECSWADAAAIEACVHYAQHEDGVMEAAESAVQAALTSPYDSSLAHHVGAAAPSLGLRVGRAGVAALCIVSNARVVEIHDDAGAGGAVPLATQEAQLSNSAVGLHAHFLCHGDGGALFPPERTYRVKFFARTPPTRIVVVAVHVILLALSAPPCSAAEPVTPCTTAAASPDAAVAGAIVALQHQLFAMERRVGGALSDVSRRLAGLEARVAELESASRGGPLSSMAVDRAAPADAPPMSGNDADDGDH</sequence>
<dbReference type="AlphaFoldDB" id="A0AAW0F0E5"/>
<reference evidence="2 3" key="1">
    <citation type="journal article" date="2021" name="MBio">
        <title>A New Model Trypanosomatid, Novymonas esmeraldas: Genomic Perception of Its 'Candidatus Pandoraea novymonadis' Endosymbiont.</title>
        <authorList>
            <person name="Zakharova A."/>
            <person name="Saura A."/>
            <person name="Butenko A."/>
            <person name="Podesvova L."/>
            <person name="Warmusova S."/>
            <person name="Kostygov A.Y."/>
            <person name="Nenarokova A."/>
            <person name="Lukes J."/>
            <person name="Opperdoes F.R."/>
            <person name="Yurchenko V."/>
        </authorList>
    </citation>
    <scope>NUCLEOTIDE SEQUENCE [LARGE SCALE GENOMIC DNA]</scope>
    <source>
        <strain evidence="2 3">E262AT.01</strain>
    </source>
</reference>
<protein>
    <submittedName>
        <fullName evidence="2">Uncharacterized protein</fullName>
    </submittedName>
</protein>
<gene>
    <name evidence="2" type="ORF">NESM_000873700</name>
</gene>
<dbReference type="EMBL" id="JAECZO010000205">
    <property type="protein sequence ID" value="KAK7199054.1"/>
    <property type="molecule type" value="Genomic_DNA"/>
</dbReference>
<comment type="caution">
    <text evidence="2">The sequence shown here is derived from an EMBL/GenBank/DDBJ whole genome shotgun (WGS) entry which is preliminary data.</text>
</comment>
<accession>A0AAW0F0E5</accession>
<evidence type="ECO:0000313" key="2">
    <source>
        <dbReference type="EMBL" id="KAK7199054.1"/>
    </source>
</evidence>
<evidence type="ECO:0000256" key="1">
    <source>
        <dbReference type="SAM" id="MobiDB-lite"/>
    </source>
</evidence>